<dbReference type="SMART" id="SM00645">
    <property type="entry name" value="Pept_C1"/>
    <property type="match status" value="1"/>
</dbReference>
<keyword evidence="2" id="KW-1015">Disulfide bond</keyword>
<comment type="similarity">
    <text evidence="1">Belongs to the peptidase C1 family.</text>
</comment>
<dbReference type="OrthoDB" id="10253408at2759"/>
<dbReference type="GO" id="GO:0008234">
    <property type="term" value="F:cysteine-type peptidase activity"/>
    <property type="evidence" value="ECO:0007669"/>
    <property type="project" value="InterPro"/>
</dbReference>
<dbReference type="KEGG" id="dpl:KGM_211806"/>
<dbReference type="InterPro" id="IPR013128">
    <property type="entry name" value="Peptidase_C1A"/>
</dbReference>
<evidence type="ECO:0000313" key="4">
    <source>
        <dbReference type="Proteomes" id="UP000007151"/>
    </source>
</evidence>
<dbReference type="PRINTS" id="PR00705">
    <property type="entry name" value="PAPAIN"/>
</dbReference>
<dbReference type="AlphaFoldDB" id="A0A212FQ57"/>
<name>A0A212FQ57_DANPL</name>
<dbReference type="Pfam" id="PF00112">
    <property type="entry name" value="Peptidase_C1"/>
    <property type="match status" value="1"/>
</dbReference>
<dbReference type="Gene3D" id="3.90.70.10">
    <property type="entry name" value="Cysteine proteinases"/>
    <property type="match status" value="1"/>
</dbReference>
<dbReference type="eggNOG" id="KOG1543">
    <property type="taxonomic scope" value="Eukaryota"/>
</dbReference>
<evidence type="ECO:0000256" key="1">
    <source>
        <dbReference type="ARBA" id="ARBA00008455"/>
    </source>
</evidence>
<dbReference type="PROSITE" id="PS00639">
    <property type="entry name" value="THIOL_PROTEASE_HIS"/>
    <property type="match status" value="1"/>
</dbReference>
<reference evidence="3 4" key="1">
    <citation type="journal article" date="2011" name="Cell">
        <title>The monarch butterfly genome yields insights into long-distance migration.</title>
        <authorList>
            <person name="Zhan S."/>
            <person name="Merlin C."/>
            <person name="Boore J.L."/>
            <person name="Reppert S.M."/>
        </authorList>
    </citation>
    <scope>NUCLEOTIDE SEQUENCE [LARGE SCALE GENOMIC DNA]</scope>
    <source>
        <strain evidence="3">F-2</strain>
    </source>
</reference>
<keyword evidence="4" id="KW-1185">Reference proteome</keyword>
<dbReference type="InterPro" id="IPR025661">
    <property type="entry name" value="Pept_asp_AS"/>
</dbReference>
<dbReference type="PANTHER" id="PTHR12411">
    <property type="entry name" value="CYSTEINE PROTEASE FAMILY C1-RELATED"/>
    <property type="match status" value="1"/>
</dbReference>
<dbReference type="CDD" id="cd02248">
    <property type="entry name" value="Peptidase_C1A"/>
    <property type="match status" value="1"/>
</dbReference>
<dbReference type="STRING" id="278856.A0A212FQ57"/>
<dbReference type="PROSITE" id="PS00640">
    <property type="entry name" value="THIOL_PROTEASE_ASN"/>
    <property type="match status" value="1"/>
</dbReference>
<dbReference type="GO" id="GO:0006508">
    <property type="term" value="P:proteolysis"/>
    <property type="evidence" value="ECO:0007669"/>
    <property type="project" value="InterPro"/>
</dbReference>
<dbReference type="InterPro" id="IPR025660">
    <property type="entry name" value="Pept_his_AS"/>
</dbReference>
<dbReference type="EMBL" id="AGBW02000036">
    <property type="protein sequence ID" value="OWR55819.1"/>
    <property type="molecule type" value="Genomic_DNA"/>
</dbReference>
<dbReference type="InterPro" id="IPR013201">
    <property type="entry name" value="Prot_inhib_I29"/>
</dbReference>
<dbReference type="InterPro" id="IPR038765">
    <property type="entry name" value="Papain-like_cys_pep_sf"/>
</dbReference>
<dbReference type="Pfam" id="PF08246">
    <property type="entry name" value="Inhibitor_I29"/>
    <property type="match status" value="1"/>
</dbReference>
<comment type="caution">
    <text evidence="3">The sequence shown here is derived from an EMBL/GenBank/DDBJ whole genome shotgun (WGS) entry which is preliminary data.</text>
</comment>
<dbReference type="Proteomes" id="UP000007151">
    <property type="component" value="Unassembled WGS sequence"/>
</dbReference>
<gene>
    <name evidence="3" type="ORF">KGM_211806</name>
</gene>
<dbReference type="InterPro" id="IPR000668">
    <property type="entry name" value="Peptidase_C1A_C"/>
</dbReference>
<dbReference type="InterPro" id="IPR039417">
    <property type="entry name" value="Peptidase_C1A_papain-like"/>
</dbReference>
<proteinExistence type="inferred from homology"/>
<sequence>MKLLFFVLIFVIGHVAGSDSDLPPKIFYDLNGSEDLFQKYVIEYDKHYNEEEYWAHYEIFKDNLEKINELNKNSNSTVYDINQFTDLKFEEVANTYMGMSLKIDVTNVKTYEPKGFAPASLDYRRKGWVTPIKDQGHCNTCYIFSAVGAIEGWLARRTGRLISLSEQEALDCDIYQDGCKTGGFPVNAMNVISQQGGCMTEVDYPYEQKKGQCRTKSSKIVAKISGGLQIDVKNENDLKDALANHGPLSIGLIVGENFRHYKGDIFRGSCEGNGGHAVLLVGYDSVNGEEFWIIKNSWSERWGERGYMRMKMGAKLCGIGNYVAAAV</sequence>
<evidence type="ECO:0000313" key="3">
    <source>
        <dbReference type="EMBL" id="OWR55819.1"/>
    </source>
</evidence>
<protein>
    <submittedName>
        <fullName evidence="3">Cathepsin</fullName>
    </submittedName>
</protein>
<organism evidence="3 4">
    <name type="scientific">Danaus plexippus plexippus</name>
    <dbReference type="NCBI Taxonomy" id="278856"/>
    <lineage>
        <taxon>Eukaryota</taxon>
        <taxon>Metazoa</taxon>
        <taxon>Ecdysozoa</taxon>
        <taxon>Arthropoda</taxon>
        <taxon>Hexapoda</taxon>
        <taxon>Insecta</taxon>
        <taxon>Pterygota</taxon>
        <taxon>Neoptera</taxon>
        <taxon>Endopterygota</taxon>
        <taxon>Lepidoptera</taxon>
        <taxon>Glossata</taxon>
        <taxon>Ditrysia</taxon>
        <taxon>Papilionoidea</taxon>
        <taxon>Nymphalidae</taxon>
        <taxon>Danainae</taxon>
        <taxon>Danaini</taxon>
        <taxon>Danaina</taxon>
        <taxon>Danaus</taxon>
        <taxon>Danaus</taxon>
    </lineage>
</organism>
<dbReference type="SUPFAM" id="SSF54001">
    <property type="entry name" value="Cysteine proteinases"/>
    <property type="match status" value="1"/>
</dbReference>
<dbReference type="SMART" id="SM00848">
    <property type="entry name" value="Inhibitor_I29"/>
    <property type="match status" value="1"/>
</dbReference>
<accession>A0A212FQ57</accession>
<evidence type="ECO:0000256" key="2">
    <source>
        <dbReference type="ARBA" id="ARBA00023157"/>
    </source>
</evidence>